<feature type="non-terminal residue" evidence="2">
    <location>
        <position position="156"/>
    </location>
</feature>
<comment type="caution">
    <text evidence="2">The sequence shown here is derived from an EMBL/GenBank/DDBJ whole genome shotgun (WGS) entry which is preliminary data.</text>
</comment>
<gene>
    <name evidence="2" type="ORF">PGLA1383_LOCUS13992</name>
</gene>
<feature type="chain" id="PRO_5032559078" evidence="1">
    <location>
        <begin position="24"/>
        <end position="156"/>
    </location>
</feature>
<feature type="signal peptide" evidence="1">
    <location>
        <begin position="1"/>
        <end position="23"/>
    </location>
</feature>
<dbReference type="Proteomes" id="UP000654075">
    <property type="component" value="Unassembled WGS sequence"/>
</dbReference>
<dbReference type="EMBL" id="CAJNNV010007879">
    <property type="protein sequence ID" value="CAE8595482.1"/>
    <property type="molecule type" value="Genomic_DNA"/>
</dbReference>
<evidence type="ECO:0000313" key="3">
    <source>
        <dbReference type="Proteomes" id="UP000654075"/>
    </source>
</evidence>
<reference evidence="2" key="1">
    <citation type="submission" date="2021-02" db="EMBL/GenBank/DDBJ databases">
        <authorList>
            <person name="Dougan E. K."/>
            <person name="Rhodes N."/>
            <person name="Thang M."/>
            <person name="Chan C."/>
        </authorList>
    </citation>
    <scope>NUCLEOTIDE SEQUENCE</scope>
</reference>
<evidence type="ECO:0000313" key="2">
    <source>
        <dbReference type="EMBL" id="CAE8595482.1"/>
    </source>
</evidence>
<evidence type="ECO:0000256" key="1">
    <source>
        <dbReference type="SAM" id="SignalP"/>
    </source>
</evidence>
<name>A0A813ECZ4_POLGL</name>
<keyword evidence="1" id="KW-0732">Signal</keyword>
<dbReference type="AlphaFoldDB" id="A0A813ECZ4"/>
<keyword evidence="3" id="KW-1185">Reference proteome</keyword>
<protein>
    <submittedName>
        <fullName evidence="2">Uncharacterized protein</fullName>
    </submittedName>
</protein>
<organism evidence="2 3">
    <name type="scientific">Polarella glacialis</name>
    <name type="common">Dinoflagellate</name>
    <dbReference type="NCBI Taxonomy" id="89957"/>
    <lineage>
        <taxon>Eukaryota</taxon>
        <taxon>Sar</taxon>
        <taxon>Alveolata</taxon>
        <taxon>Dinophyceae</taxon>
        <taxon>Suessiales</taxon>
        <taxon>Suessiaceae</taxon>
        <taxon>Polarella</taxon>
    </lineage>
</organism>
<accession>A0A813ECZ4</accession>
<sequence length="156" mass="15484">NYRAPFRLAAGLLLALVVSPVCFVPTGTPSPSATTPSSSLRFVDRELTPLTAEFGDSAAAGTTSLQAAFASVLAGLCLGLAAAAAPAFAQAVGATAGGGQSVPQFGMVATPMSAEEKAKKLAPSKAQRLAASKVRAQEELARLQGAGGSLKGVLGK</sequence>
<proteinExistence type="predicted"/>